<dbReference type="EMBL" id="CAJNAU010000210">
    <property type="protein sequence ID" value="CAE6866921.1"/>
    <property type="molecule type" value="Genomic_DNA"/>
</dbReference>
<name>A0ABN7N9V6_9BURK</name>
<dbReference type="InterPro" id="IPR039994">
    <property type="entry name" value="NO66-like"/>
</dbReference>
<evidence type="ECO:0000313" key="6">
    <source>
        <dbReference type="Proteomes" id="UP000674425"/>
    </source>
</evidence>
<reference evidence="5 6" key="1">
    <citation type="submission" date="2021-02" db="EMBL/GenBank/DDBJ databases">
        <authorList>
            <person name="Vanwijnsberghe S."/>
        </authorList>
    </citation>
    <scope>NUCLEOTIDE SEQUENCE [LARGE SCALE GENOMIC DNA]</scope>
    <source>
        <strain evidence="5 6">R-69658</strain>
    </source>
</reference>
<dbReference type="PROSITE" id="PS51184">
    <property type="entry name" value="JMJC"/>
    <property type="match status" value="1"/>
</dbReference>
<dbReference type="Gene3D" id="2.60.120.650">
    <property type="entry name" value="Cupin"/>
    <property type="match status" value="1"/>
</dbReference>
<dbReference type="Pfam" id="PF08007">
    <property type="entry name" value="JmjC_2"/>
    <property type="match status" value="1"/>
</dbReference>
<evidence type="ECO:0000259" key="4">
    <source>
        <dbReference type="PROSITE" id="PS51184"/>
    </source>
</evidence>
<protein>
    <recommendedName>
        <fullName evidence="4">JmjC domain-containing protein</fullName>
    </recommendedName>
</protein>
<accession>A0ABN7N9V6</accession>
<evidence type="ECO:0000313" key="5">
    <source>
        <dbReference type="EMBL" id="CAE6866921.1"/>
    </source>
</evidence>
<organism evidence="5 6">
    <name type="scientific">Paraburkholderia aspalathi</name>
    <dbReference type="NCBI Taxonomy" id="1324617"/>
    <lineage>
        <taxon>Bacteria</taxon>
        <taxon>Pseudomonadati</taxon>
        <taxon>Pseudomonadota</taxon>
        <taxon>Betaproteobacteria</taxon>
        <taxon>Burkholderiales</taxon>
        <taxon>Burkholderiaceae</taxon>
        <taxon>Paraburkholderia</taxon>
    </lineage>
</organism>
<dbReference type="Proteomes" id="UP000674425">
    <property type="component" value="Unassembled WGS sequence"/>
</dbReference>
<evidence type="ECO:0000256" key="3">
    <source>
        <dbReference type="ARBA" id="ARBA00023004"/>
    </source>
</evidence>
<evidence type="ECO:0000256" key="2">
    <source>
        <dbReference type="ARBA" id="ARBA00022723"/>
    </source>
</evidence>
<evidence type="ECO:0000256" key="1">
    <source>
        <dbReference type="ARBA" id="ARBA00001954"/>
    </source>
</evidence>
<dbReference type="PANTHER" id="PTHR13096">
    <property type="entry name" value="MINA53 MYC INDUCED NUCLEAR ANTIGEN"/>
    <property type="match status" value="1"/>
</dbReference>
<dbReference type="PANTHER" id="PTHR13096:SF9">
    <property type="entry name" value="BIFUNCTIONAL LYSINE-SPECIFIC DEMETHYLASE AND HISTIDYL-HYDROXYLASE"/>
    <property type="match status" value="1"/>
</dbReference>
<comment type="caution">
    <text evidence="5">The sequence shown here is derived from an EMBL/GenBank/DDBJ whole genome shotgun (WGS) entry which is preliminary data.</text>
</comment>
<sequence length="318" mass="35240">MRKRLDFEALIAPLTAEDIGACIESGRPEFEVGAAKKLCGVFNRERFDQACLLADDLHVTYASEGRVSMTPLKHIDASDVNAHYQAGGTICITGINQTCADLRLLSATCKMSLGWSGVVDCRAYLSCDGGGYTPHFDDKCVITFQIEGCKRWEVCDAPAVRNPVSNAGRFSDGVFRYFKAAPETESWEQFEQPLFCETANTYTLNPGDILVVPAGVWHSACAIGNSLSIALTLNHVGCGSVREIIFSALERQLMSDPVWRGATPMAPHADNAEPFESMCEIDAFFIERLHELRQWVDKNLADRTEIVRIWAERMSSRE</sequence>
<gene>
    <name evidence="5" type="ORF">R69658_07915</name>
</gene>
<keyword evidence="6" id="KW-1185">Reference proteome</keyword>
<comment type="cofactor">
    <cofactor evidence="1">
        <name>Fe(2+)</name>
        <dbReference type="ChEBI" id="CHEBI:29033"/>
    </cofactor>
</comment>
<keyword evidence="3" id="KW-0408">Iron</keyword>
<dbReference type="InterPro" id="IPR003347">
    <property type="entry name" value="JmjC_dom"/>
</dbReference>
<proteinExistence type="predicted"/>
<dbReference type="SUPFAM" id="SSF51197">
    <property type="entry name" value="Clavaminate synthase-like"/>
    <property type="match status" value="1"/>
</dbReference>
<feature type="domain" description="JmjC" evidence="4">
    <location>
        <begin position="97"/>
        <end position="252"/>
    </location>
</feature>
<keyword evidence="2" id="KW-0479">Metal-binding</keyword>